<reference evidence="7 8" key="1">
    <citation type="submission" date="2023-07" db="EMBL/GenBank/DDBJ databases">
        <title>Genomic Encyclopedia of Type Strains, Phase IV (KMG-IV): sequencing the most valuable type-strain genomes for metagenomic binning, comparative biology and taxonomic classification.</title>
        <authorList>
            <person name="Goeker M."/>
        </authorList>
    </citation>
    <scope>NUCLEOTIDE SEQUENCE [LARGE SCALE GENOMIC DNA]</scope>
    <source>
        <strain evidence="7 8">DSM 3770</strain>
    </source>
</reference>
<dbReference type="RefSeq" id="WP_237346370.1">
    <property type="nucleotide sequence ID" value="NZ_JABWGX010000018.1"/>
</dbReference>
<evidence type="ECO:0000256" key="3">
    <source>
        <dbReference type="ARBA" id="ARBA00023284"/>
    </source>
</evidence>
<name>A0ABU0LJF0_XANAG</name>
<feature type="transmembrane region" description="Helical" evidence="5">
    <location>
        <begin position="40"/>
        <end position="59"/>
    </location>
</feature>
<accession>A0ABU0LJF0</accession>
<keyword evidence="5" id="KW-0812">Transmembrane</keyword>
<evidence type="ECO:0000259" key="6">
    <source>
        <dbReference type="PROSITE" id="PS51352"/>
    </source>
</evidence>
<organism evidence="7 8">
    <name type="scientific">Xanthobacter agilis</name>
    <dbReference type="NCBI Taxonomy" id="47492"/>
    <lineage>
        <taxon>Bacteria</taxon>
        <taxon>Pseudomonadati</taxon>
        <taxon>Pseudomonadota</taxon>
        <taxon>Alphaproteobacteria</taxon>
        <taxon>Hyphomicrobiales</taxon>
        <taxon>Xanthobacteraceae</taxon>
        <taxon>Xanthobacter</taxon>
    </lineage>
</organism>
<comment type="caution">
    <text evidence="7">The sequence shown here is derived from an EMBL/GenBank/DDBJ whole genome shotgun (WGS) entry which is preliminary data.</text>
</comment>
<dbReference type="PANTHER" id="PTHR42852:SF13">
    <property type="entry name" value="PROTEIN DIPZ"/>
    <property type="match status" value="1"/>
</dbReference>
<dbReference type="Pfam" id="PF08534">
    <property type="entry name" value="Redoxin"/>
    <property type="match status" value="1"/>
</dbReference>
<keyword evidence="3" id="KW-0676">Redox-active center</keyword>
<dbReference type="InterPro" id="IPR013766">
    <property type="entry name" value="Thioredoxin_domain"/>
</dbReference>
<feature type="region of interest" description="Disordered" evidence="4">
    <location>
        <begin position="1"/>
        <end position="33"/>
    </location>
</feature>
<keyword evidence="2" id="KW-0201">Cytochrome c-type biogenesis</keyword>
<dbReference type="Proteomes" id="UP001241747">
    <property type="component" value="Unassembled WGS sequence"/>
</dbReference>
<keyword evidence="7" id="KW-0413">Isomerase</keyword>
<dbReference type="InterPro" id="IPR017937">
    <property type="entry name" value="Thioredoxin_CS"/>
</dbReference>
<keyword evidence="5" id="KW-1133">Transmembrane helix</keyword>
<dbReference type="EMBL" id="JAUSVY010000014">
    <property type="protein sequence ID" value="MDQ0507208.1"/>
    <property type="molecule type" value="Genomic_DNA"/>
</dbReference>
<evidence type="ECO:0000256" key="4">
    <source>
        <dbReference type="SAM" id="MobiDB-lite"/>
    </source>
</evidence>
<feature type="domain" description="Thioredoxin" evidence="6">
    <location>
        <begin position="112"/>
        <end position="258"/>
    </location>
</feature>
<evidence type="ECO:0000256" key="2">
    <source>
        <dbReference type="ARBA" id="ARBA00022748"/>
    </source>
</evidence>
<dbReference type="NCBIfam" id="NF047696">
    <property type="entry name" value="ThlDiSintTplARhiz"/>
    <property type="match status" value="1"/>
</dbReference>
<dbReference type="SUPFAM" id="SSF52833">
    <property type="entry name" value="Thioredoxin-like"/>
    <property type="match status" value="1"/>
</dbReference>
<comment type="subcellular location">
    <subcellularLocation>
        <location evidence="1">Cell envelope</location>
    </subcellularLocation>
</comment>
<evidence type="ECO:0000256" key="5">
    <source>
        <dbReference type="SAM" id="Phobius"/>
    </source>
</evidence>
<dbReference type="InterPro" id="IPR013740">
    <property type="entry name" value="Redoxin"/>
</dbReference>
<gene>
    <name evidence="7" type="ORF">QOZ94_004024</name>
</gene>
<dbReference type="PANTHER" id="PTHR42852">
    <property type="entry name" value="THIOL:DISULFIDE INTERCHANGE PROTEIN DSBE"/>
    <property type="match status" value="1"/>
</dbReference>
<dbReference type="PROSITE" id="PS51352">
    <property type="entry name" value="THIOREDOXIN_2"/>
    <property type="match status" value="1"/>
</dbReference>
<proteinExistence type="predicted"/>
<sequence length="276" mass="28702">MTNSEQARPKTDPERRTTDGDGPRDGQGGGARRVSLNPTIAQVALGVVLGATVGALALYGMNRLPGNVPPQETAQSPQSAPVSGEGACAAAPARARALEPFAKGDLAALKLTTTPKALPNLEFLADDGTPVRLADFRGRVLLVNLWATWCVPCRKEMPELDHLEAALGGPGFEVVTINLDTRDLDKPRAFLRDIGVSHLRPFADPKGQSFQALRAVGRGFGLPTTLLVDGEGCELGFLAGPAAWGGADAQALVKAAIGADHTRLQAPAAATVVPRG</sequence>
<dbReference type="Gene3D" id="3.40.30.10">
    <property type="entry name" value="Glutaredoxin"/>
    <property type="match status" value="1"/>
</dbReference>
<keyword evidence="8" id="KW-1185">Reference proteome</keyword>
<feature type="region of interest" description="Disordered" evidence="4">
    <location>
        <begin position="68"/>
        <end position="87"/>
    </location>
</feature>
<protein>
    <submittedName>
        <fullName evidence="7">Thiol-disulfide isomerase/thioredoxin</fullName>
    </submittedName>
</protein>
<dbReference type="InterPro" id="IPR050553">
    <property type="entry name" value="Thioredoxin_ResA/DsbE_sf"/>
</dbReference>
<evidence type="ECO:0000256" key="1">
    <source>
        <dbReference type="ARBA" id="ARBA00004196"/>
    </source>
</evidence>
<dbReference type="PROSITE" id="PS00194">
    <property type="entry name" value="THIOREDOXIN_1"/>
    <property type="match status" value="1"/>
</dbReference>
<keyword evidence="5" id="KW-0472">Membrane</keyword>
<feature type="compositionally biased region" description="Polar residues" evidence="4">
    <location>
        <begin position="70"/>
        <end position="81"/>
    </location>
</feature>
<dbReference type="CDD" id="cd02966">
    <property type="entry name" value="TlpA_like_family"/>
    <property type="match status" value="1"/>
</dbReference>
<evidence type="ECO:0000313" key="8">
    <source>
        <dbReference type="Proteomes" id="UP001241747"/>
    </source>
</evidence>
<evidence type="ECO:0000313" key="7">
    <source>
        <dbReference type="EMBL" id="MDQ0507208.1"/>
    </source>
</evidence>
<dbReference type="InterPro" id="IPR036249">
    <property type="entry name" value="Thioredoxin-like_sf"/>
</dbReference>
<feature type="compositionally biased region" description="Basic and acidic residues" evidence="4">
    <location>
        <begin position="7"/>
        <end position="24"/>
    </location>
</feature>
<dbReference type="GO" id="GO:0016853">
    <property type="term" value="F:isomerase activity"/>
    <property type="evidence" value="ECO:0007669"/>
    <property type="project" value="UniProtKB-KW"/>
</dbReference>